<sequence>MRSFLLLASLVSGAAALRQDHRGAFSLASRLATHPEASDFGAQNVDAPAFSARWTSGLLLSEKCTAAYNILNNDQGYLDAVALVFDDARMVGKATAEACTRHLKPCADPLGGTCTENARPFWTEDLMSDVPELERACAKVLPEDELAPIMWLNEYLVTKSPLSYLPFLGIELKLPNILPVYVPASCRNDADEGMILAYFSDGCAREEKKQLKQCKFSIAEGEAREA</sequence>
<organism evidence="2">
    <name type="scientific">Micromonas pusilla</name>
    <name type="common">Picoplanktonic green alga</name>
    <name type="synonym">Chromulina pusilla</name>
    <dbReference type="NCBI Taxonomy" id="38833"/>
    <lineage>
        <taxon>Eukaryota</taxon>
        <taxon>Viridiplantae</taxon>
        <taxon>Chlorophyta</taxon>
        <taxon>Mamiellophyceae</taxon>
        <taxon>Mamiellales</taxon>
        <taxon>Mamiellaceae</taxon>
        <taxon>Micromonas</taxon>
    </lineage>
</organism>
<feature type="chain" id="PRO_5030756587" evidence="1">
    <location>
        <begin position="17"/>
        <end position="226"/>
    </location>
</feature>
<reference evidence="2" key="1">
    <citation type="submission" date="2021-01" db="EMBL/GenBank/DDBJ databases">
        <authorList>
            <person name="Corre E."/>
            <person name="Pelletier E."/>
            <person name="Niang G."/>
            <person name="Scheremetjew M."/>
            <person name="Finn R."/>
            <person name="Kale V."/>
            <person name="Holt S."/>
            <person name="Cochrane G."/>
            <person name="Meng A."/>
            <person name="Brown T."/>
            <person name="Cohen L."/>
        </authorList>
    </citation>
    <scope>NUCLEOTIDE SEQUENCE</scope>
    <source>
        <strain evidence="2">CCAC1681</strain>
    </source>
</reference>
<evidence type="ECO:0000256" key="1">
    <source>
        <dbReference type="SAM" id="SignalP"/>
    </source>
</evidence>
<keyword evidence="1" id="KW-0732">Signal</keyword>
<name>A0A7S0GW63_MICPS</name>
<proteinExistence type="predicted"/>
<evidence type="ECO:0000313" key="2">
    <source>
        <dbReference type="EMBL" id="CAD8444654.1"/>
    </source>
</evidence>
<dbReference type="EMBL" id="HBEN01010379">
    <property type="protein sequence ID" value="CAD8444654.1"/>
    <property type="molecule type" value="Transcribed_RNA"/>
</dbReference>
<gene>
    <name evidence="2" type="ORF">MSP1401_LOCUS8566</name>
</gene>
<protein>
    <submittedName>
        <fullName evidence="2">Uncharacterized protein</fullName>
    </submittedName>
</protein>
<dbReference type="AlphaFoldDB" id="A0A7S0GW63"/>
<feature type="signal peptide" evidence="1">
    <location>
        <begin position="1"/>
        <end position="16"/>
    </location>
</feature>
<accession>A0A7S0GW63</accession>